<keyword evidence="1" id="KW-0547">Nucleotide-binding</keyword>
<protein>
    <submittedName>
        <fullName evidence="2">Uncharacterized protein</fullName>
    </submittedName>
</protein>
<dbReference type="SUPFAM" id="SSF52540">
    <property type="entry name" value="P-loop containing nucleoside triphosphate hydrolases"/>
    <property type="match status" value="1"/>
</dbReference>
<dbReference type="GO" id="GO:0005525">
    <property type="term" value="F:GTP binding"/>
    <property type="evidence" value="ECO:0007669"/>
    <property type="project" value="InterPro"/>
</dbReference>
<dbReference type="AlphaFoldDB" id="A0A7S0F7V3"/>
<dbReference type="Gene3D" id="3.40.50.300">
    <property type="entry name" value="P-loop containing nucleotide triphosphate hydrolases"/>
    <property type="match status" value="1"/>
</dbReference>
<accession>A0A7S0F7V3</accession>
<dbReference type="PANTHER" id="PTHR47978">
    <property type="match status" value="1"/>
</dbReference>
<dbReference type="GO" id="GO:0003924">
    <property type="term" value="F:GTPase activity"/>
    <property type="evidence" value="ECO:0007669"/>
    <property type="project" value="InterPro"/>
</dbReference>
<name>A0A7S0F7V3_9DINO</name>
<dbReference type="CDD" id="cd00882">
    <property type="entry name" value="Ras_like_GTPase"/>
    <property type="match status" value="1"/>
</dbReference>
<reference evidence="2" key="1">
    <citation type="submission" date="2021-01" db="EMBL/GenBank/DDBJ databases">
        <authorList>
            <person name="Corre E."/>
            <person name="Pelletier E."/>
            <person name="Niang G."/>
            <person name="Scheremetjew M."/>
            <person name="Finn R."/>
            <person name="Kale V."/>
            <person name="Holt S."/>
            <person name="Cochrane G."/>
            <person name="Meng A."/>
            <person name="Brown T."/>
            <person name="Cohen L."/>
        </authorList>
    </citation>
    <scope>NUCLEOTIDE SEQUENCE</scope>
    <source>
        <strain evidence="2">Pbaha01</strain>
    </source>
</reference>
<gene>
    <name evidence="2" type="ORF">PBAH0796_LOCUS266</name>
</gene>
<dbReference type="InterPro" id="IPR027417">
    <property type="entry name" value="P-loop_NTPase"/>
</dbReference>
<organism evidence="2">
    <name type="scientific">Pyrodinium bahamense</name>
    <dbReference type="NCBI Taxonomy" id="73915"/>
    <lineage>
        <taxon>Eukaryota</taxon>
        <taxon>Sar</taxon>
        <taxon>Alveolata</taxon>
        <taxon>Dinophyceae</taxon>
        <taxon>Gonyaulacales</taxon>
        <taxon>Pyrocystaceae</taxon>
        <taxon>Pyrodinium</taxon>
    </lineage>
</organism>
<proteinExistence type="predicted"/>
<sequence>MSPGPAILEARGRGAGHQRPAEARAMSSGEHPVLPLSLSIGSGHIPARTAIAIACRASRRLRAALDDEALWKQLFLSCYLDRQTLVPSSWLQRLAARHAVSSSSCEPMTPSGTVDWEASVVFVGPPRSGKTCLVHRLCTGAFPEHLDRAPFLGTGGRAAGVTLAGAGAGRVRLWEPSGSSRERVLNQYIRASNAVIVVVDLADTQAPCDAESYLARAVAHARAGTVFAVCGTQADACRARRQPLGAALRPIAVVARAADAECFTCSARTGEAVADMFCAVLAACRELGGTVPRTLPLLSSEAGTLSSNELLRAFRRR</sequence>
<evidence type="ECO:0000256" key="1">
    <source>
        <dbReference type="ARBA" id="ARBA00022741"/>
    </source>
</evidence>
<dbReference type="InterPro" id="IPR001806">
    <property type="entry name" value="Small_GTPase"/>
</dbReference>
<dbReference type="Pfam" id="PF00071">
    <property type="entry name" value="Ras"/>
    <property type="match status" value="1"/>
</dbReference>
<dbReference type="EMBL" id="HBEG01000513">
    <property type="protein sequence ID" value="CAD8344528.1"/>
    <property type="molecule type" value="Transcribed_RNA"/>
</dbReference>
<evidence type="ECO:0000313" key="2">
    <source>
        <dbReference type="EMBL" id="CAD8344528.1"/>
    </source>
</evidence>